<keyword evidence="2" id="KW-0378">Hydrolase</keyword>
<dbReference type="GO" id="GO:0016787">
    <property type="term" value="F:hydrolase activity"/>
    <property type="evidence" value="ECO:0007669"/>
    <property type="project" value="UniProtKB-KW"/>
</dbReference>
<evidence type="ECO:0000259" key="1">
    <source>
        <dbReference type="Pfam" id="PF00561"/>
    </source>
</evidence>
<reference evidence="3" key="1">
    <citation type="journal article" date="2020" name="Mol. Plant Microbe">
        <title>Rhizobial microsymbionts of the narrowly endemic Oxytropis species growing in Kamchatka are characterized by significant genetic diversity and possess a set of genes that are associated with T3SS and T6SS secretion systems and can affect the development of symbiosis.</title>
        <authorList>
            <person name="Safronova V."/>
            <person name="Guro P."/>
            <person name="Sazanova A."/>
            <person name="Kuznetsova I."/>
            <person name="Belimov A."/>
            <person name="Yakubov V."/>
            <person name="Chirak E."/>
            <person name="Afonin A."/>
            <person name="Gogolev Y."/>
            <person name="Andronov E."/>
            <person name="Tikhonovich I."/>
        </authorList>
    </citation>
    <scope>NUCLEOTIDE SEQUENCE [LARGE SCALE GENOMIC DNA]</scope>
    <source>
        <strain evidence="3">581</strain>
    </source>
</reference>
<protein>
    <submittedName>
        <fullName evidence="2">Alpha/beta hydrolase</fullName>
    </submittedName>
</protein>
<dbReference type="Proteomes" id="UP000515291">
    <property type="component" value="Chromosome"/>
</dbReference>
<dbReference type="KEGG" id="trb:HB776_09555"/>
<dbReference type="RefSeq" id="WP_184517221.1">
    <property type="nucleotide sequence ID" value="NZ_CP050292.1"/>
</dbReference>
<dbReference type="EMBL" id="CP050292">
    <property type="protein sequence ID" value="QND71455.1"/>
    <property type="molecule type" value="Genomic_DNA"/>
</dbReference>
<proteinExistence type="predicted"/>
<organism evidence="2 3">
    <name type="scientific">Tardiphaga robiniae</name>
    <dbReference type="NCBI Taxonomy" id="943830"/>
    <lineage>
        <taxon>Bacteria</taxon>
        <taxon>Pseudomonadati</taxon>
        <taxon>Pseudomonadota</taxon>
        <taxon>Alphaproteobacteria</taxon>
        <taxon>Hyphomicrobiales</taxon>
        <taxon>Nitrobacteraceae</taxon>
        <taxon>Tardiphaga</taxon>
    </lineage>
</organism>
<evidence type="ECO:0000313" key="2">
    <source>
        <dbReference type="EMBL" id="QND71455.1"/>
    </source>
</evidence>
<evidence type="ECO:0000313" key="3">
    <source>
        <dbReference type="Proteomes" id="UP000515291"/>
    </source>
</evidence>
<dbReference type="Gene3D" id="3.40.50.1820">
    <property type="entry name" value="alpha/beta hydrolase"/>
    <property type="match status" value="1"/>
</dbReference>
<feature type="domain" description="AB hydrolase-1" evidence="1">
    <location>
        <begin position="33"/>
        <end position="159"/>
    </location>
</feature>
<sequence>MAVYLDHTGRPLQQKLTKSDGIRFHYIRGGEGPTVVLIAGFPQSVYAWRRVIPLLTDAYDVIALDLPGQGDSDKPPDGYDTATAAKRINSFLKTIGVGRHYFVGHDIGSWIGYPYAHEFASELDGVVYLDANIPGVTLKPSIDVADPDYWKSWHFLFNMVDDLPEALLRDRERILIEWFFNKKTANAIATFSKDDIDEYVRVYSSLGGLRGMLGYYRAVIRDMDYNRGLFQKKIAVPVLALGGDAGSAPGIFEAMRPLAENIRGGVIRDSGHYIPEEQPAALVAELRAFFEITSAS</sequence>
<dbReference type="InterPro" id="IPR000073">
    <property type="entry name" value="AB_hydrolase_1"/>
</dbReference>
<accession>A0A7G6TXH3</accession>
<gene>
    <name evidence="2" type="ORF">HB776_09555</name>
</gene>
<dbReference type="InterPro" id="IPR029058">
    <property type="entry name" value="AB_hydrolase_fold"/>
</dbReference>
<dbReference type="SUPFAM" id="SSF53474">
    <property type="entry name" value="alpha/beta-Hydrolases"/>
    <property type="match status" value="1"/>
</dbReference>
<name>A0A7G6TXH3_9BRAD</name>
<dbReference type="Pfam" id="PF00561">
    <property type="entry name" value="Abhydrolase_1"/>
    <property type="match status" value="1"/>
</dbReference>
<dbReference type="PANTHER" id="PTHR43329">
    <property type="entry name" value="EPOXIDE HYDROLASE"/>
    <property type="match status" value="1"/>
</dbReference>
<dbReference type="AlphaFoldDB" id="A0A7G6TXH3"/>